<dbReference type="Pfam" id="PF01740">
    <property type="entry name" value="STAS"/>
    <property type="match status" value="1"/>
</dbReference>
<dbReference type="RefSeq" id="WP_212521435.1">
    <property type="nucleotide sequence ID" value="NZ_JAGSOH010000125.1"/>
</dbReference>
<dbReference type="PROSITE" id="PS50801">
    <property type="entry name" value="STAS"/>
    <property type="match status" value="1"/>
</dbReference>
<dbReference type="InterPro" id="IPR036513">
    <property type="entry name" value="STAS_dom_sf"/>
</dbReference>
<evidence type="ECO:0000313" key="2">
    <source>
        <dbReference type="EMBL" id="MBR7830306.1"/>
    </source>
</evidence>
<evidence type="ECO:0000313" key="3">
    <source>
        <dbReference type="Proteomes" id="UP000676325"/>
    </source>
</evidence>
<proteinExistence type="predicted"/>
<gene>
    <name evidence="2" type="ORF">KDK95_28650</name>
</gene>
<dbReference type="InterPro" id="IPR002645">
    <property type="entry name" value="STAS_dom"/>
</dbReference>
<dbReference type="GO" id="GO:0016491">
    <property type="term" value="F:oxidoreductase activity"/>
    <property type="evidence" value="ECO:0007669"/>
    <property type="project" value="InterPro"/>
</dbReference>
<keyword evidence="3" id="KW-1185">Reference proteome</keyword>
<dbReference type="PANTHER" id="PTHR33495:SF2">
    <property type="entry name" value="ANTI-SIGMA FACTOR ANTAGONIST TM_1081-RELATED"/>
    <property type="match status" value="1"/>
</dbReference>
<comment type="caution">
    <text evidence="2">The sequence shown here is derived from an EMBL/GenBank/DDBJ whole genome shotgun (WGS) entry which is preliminary data.</text>
</comment>
<accession>A0A941IPC9</accession>
<dbReference type="NCBIfam" id="TIGR00026">
    <property type="entry name" value="hi_GC_TIGR00026"/>
    <property type="match status" value="1"/>
</dbReference>
<protein>
    <submittedName>
        <fullName evidence="2">Nitroreductase family deazaflavin-dependent oxidoreductase</fullName>
    </submittedName>
</protein>
<dbReference type="AlphaFoldDB" id="A0A941IPC9"/>
<dbReference type="GO" id="GO:0043856">
    <property type="term" value="F:anti-sigma factor antagonist activity"/>
    <property type="evidence" value="ECO:0007669"/>
    <property type="project" value="TreeGrafter"/>
</dbReference>
<evidence type="ECO:0000259" key="1">
    <source>
        <dbReference type="PROSITE" id="PS50801"/>
    </source>
</evidence>
<organism evidence="2 3">
    <name type="scientific">Actinospica acidithermotolerans</name>
    <dbReference type="NCBI Taxonomy" id="2828514"/>
    <lineage>
        <taxon>Bacteria</taxon>
        <taxon>Bacillati</taxon>
        <taxon>Actinomycetota</taxon>
        <taxon>Actinomycetes</taxon>
        <taxon>Catenulisporales</taxon>
        <taxon>Actinospicaceae</taxon>
        <taxon>Actinospica</taxon>
    </lineage>
</organism>
<dbReference type="InterPro" id="IPR012349">
    <property type="entry name" value="Split_barrel_FMN-bd"/>
</dbReference>
<dbReference type="EMBL" id="JAGSOH010000125">
    <property type="protein sequence ID" value="MBR7830306.1"/>
    <property type="molecule type" value="Genomic_DNA"/>
</dbReference>
<sequence length="293" mass="32146">MTRAIGPVTRAVLKAPSRLYDARAGWLLGHRFLRLTHRGRVSGREYRTVLEVVGRLPETGEYVVVSGLGRGSDWFRNIQAAPALRVQIGRGTFEPAHRVLEPEEAAAVLADYERRNRVLAPIVRTVLSRLIGWRYDSSSTARERLTAELPFVAFRPLPAGDTQPGRAGRPGALGSRWAGIPRARLSLTAGEPAVGVHLIELRGELDADGAAIVLAEATRYVQADATVVLDASGLEFVDSSGLHALIVLARIARTRDARLRLADPSPPLRRLLTRTRADRVIDVRTYVDDALEH</sequence>
<dbReference type="Gene3D" id="2.30.110.10">
    <property type="entry name" value="Electron Transport, Fmn-binding Protein, Chain A"/>
    <property type="match status" value="1"/>
</dbReference>
<dbReference type="InterPro" id="IPR004378">
    <property type="entry name" value="F420H2_quin_Rdtase"/>
</dbReference>
<name>A0A941IPC9_9ACTN</name>
<dbReference type="SUPFAM" id="SSF52091">
    <property type="entry name" value="SpoIIaa-like"/>
    <property type="match status" value="1"/>
</dbReference>
<dbReference type="Pfam" id="PF04075">
    <property type="entry name" value="F420H2_quin_red"/>
    <property type="match status" value="1"/>
</dbReference>
<reference evidence="2" key="1">
    <citation type="submission" date="2021-04" db="EMBL/GenBank/DDBJ databases">
        <title>Genome based classification of Actinospica acidithermotolerans sp. nov., an actinobacterium isolated from an Indonesian hot spring.</title>
        <authorList>
            <person name="Kusuma A.B."/>
            <person name="Putra K.E."/>
            <person name="Nafisah S."/>
            <person name="Loh J."/>
            <person name="Nouioui I."/>
            <person name="Goodfellow M."/>
        </authorList>
    </citation>
    <scope>NUCLEOTIDE SEQUENCE</scope>
    <source>
        <strain evidence="2">MGRD01-02</strain>
    </source>
</reference>
<dbReference type="CDD" id="cd07043">
    <property type="entry name" value="STAS_anti-anti-sigma_factors"/>
    <property type="match status" value="1"/>
</dbReference>
<feature type="domain" description="STAS" evidence="1">
    <location>
        <begin position="195"/>
        <end position="293"/>
    </location>
</feature>
<dbReference type="Proteomes" id="UP000676325">
    <property type="component" value="Unassembled WGS sequence"/>
</dbReference>
<dbReference type="PANTHER" id="PTHR33495">
    <property type="entry name" value="ANTI-SIGMA FACTOR ANTAGONIST TM_1081-RELATED-RELATED"/>
    <property type="match status" value="1"/>
</dbReference>
<dbReference type="Gene3D" id="3.30.750.24">
    <property type="entry name" value="STAS domain"/>
    <property type="match status" value="1"/>
</dbReference>